<dbReference type="EMBL" id="CADCTY010001398">
    <property type="protein sequence ID" value="CAA9369343.1"/>
    <property type="molecule type" value="Genomic_DNA"/>
</dbReference>
<dbReference type="AlphaFoldDB" id="A0A6J4MUR3"/>
<reference evidence="1" key="1">
    <citation type="submission" date="2020-02" db="EMBL/GenBank/DDBJ databases">
        <authorList>
            <person name="Meier V. D."/>
        </authorList>
    </citation>
    <scope>NUCLEOTIDE SEQUENCE</scope>
    <source>
        <strain evidence="1">AVDCRST_MAG94</strain>
    </source>
</reference>
<accession>A0A6J4MUR3</accession>
<evidence type="ECO:0000313" key="1">
    <source>
        <dbReference type="EMBL" id="CAA9369343.1"/>
    </source>
</evidence>
<sequence length="59" mass="6694">MKRVASLSCDLICLQQFSRKARISMSIFSQTKGLICSLVISKRSDADTWRWGTQIEIVS</sequence>
<name>A0A6J4MUR3_9CYAN</name>
<protein>
    <submittedName>
        <fullName evidence="1">Uncharacterized protein</fullName>
    </submittedName>
</protein>
<proteinExistence type="predicted"/>
<gene>
    <name evidence="1" type="ORF">AVDCRST_MAG94-4018</name>
</gene>
<organism evidence="1">
    <name type="scientific">uncultured Leptolyngbya sp</name>
    <dbReference type="NCBI Taxonomy" id="332963"/>
    <lineage>
        <taxon>Bacteria</taxon>
        <taxon>Bacillati</taxon>
        <taxon>Cyanobacteriota</taxon>
        <taxon>Cyanophyceae</taxon>
        <taxon>Leptolyngbyales</taxon>
        <taxon>Leptolyngbyaceae</taxon>
        <taxon>Leptolyngbya group</taxon>
        <taxon>Leptolyngbya</taxon>
        <taxon>environmental samples</taxon>
    </lineage>
</organism>